<name>H1KVL6_METEX</name>
<dbReference type="AlphaFoldDB" id="H1KVL6"/>
<dbReference type="EMBL" id="AGJK01000519">
    <property type="protein sequence ID" value="EHP72981.1"/>
    <property type="molecule type" value="Genomic_DNA"/>
</dbReference>
<comment type="caution">
    <text evidence="1">The sequence shown here is derived from an EMBL/GenBank/DDBJ whole genome shotgun (WGS) entry which is preliminary data.</text>
</comment>
<dbReference type="PATRIC" id="fig|882800.3.peg.6311"/>
<evidence type="ECO:0000313" key="1">
    <source>
        <dbReference type="EMBL" id="EHP72981.1"/>
    </source>
</evidence>
<evidence type="ECO:0000313" key="2">
    <source>
        <dbReference type="Proteomes" id="UP000004382"/>
    </source>
</evidence>
<accession>H1KVL6</accession>
<gene>
    <name evidence="1" type="ORF">MetexDRAFT_6679</name>
</gene>
<dbReference type="Proteomes" id="UP000004382">
    <property type="component" value="Unassembled WGS sequence"/>
</dbReference>
<reference evidence="1 2" key="1">
    <citation type="submission" date="2011-09" db="EMBL/GenBank/DDBJ databases">
        <title>The draft genome of Methylobacterium extorquens DSM 13060.</title>
        <authorList>
            <consortium name="US DOE Joint Genome Institute (JGI-PGF)"/>
            <person name="Lucas S."/>
            <person name="Han J."/>
            <person name="Lapidus A."/>
            <person name="Cheng J.-F."/>
            <person name="Goodwin L."/>
            <person name="Pitluck S."/>
            <person name="Peters L."/>
            <person name="Land M.L."/>
            <person name="Hauser L."/>
            <person name="Koskimaki J."/>
            <person name="Halonen O."/>
            <person name="Pirttila A."/>
            <person name="Frank C."/>
            <person name="Woyke T.J."/>
        </authorList>
    </citation>
    <scope>NUCLEOTIDE SEQUENCE [LARGE SCALE GENOMIC DNA]</scope>
    <source>
        <strain evidence="1 2">DSM 13060</strain>
    </source>
</reference>
<proteinExistence type="predicted"/>
<protein>
    <submittedName>
        <fullName evidence="1">Uncharacterized protein</fullName>
    </submittedName>
</protein>
<organism evidence="1 2">
    <name type="scientific">Methylorubrum extorquens DSM 13060</name>
    <dbReference type="NCBI Taxonomy" id="882800"/>
    <lineage>
        <taxon>Bacteria</taxon>
        <taxon>Pseudomonadati</taxon>
        <taxon>Pseudomonadota</taxon>
        <taxon>Alphaproteobacteria</taxon>
        <taxon>Hyphomicrobiales</taxon>
        <taxon>Methylobacteriaceae</taxon>
        <taxon>Methylorubrum</taxon>
    </lineage>
</organism>
<sequence length="72" mass="7751">MMGVVVQFPVPKKSPRSERLTAMTAAEIADVVAAHEEAVVEGAVDEVERLGDLLDEIGRERRLAGLPERPAA</sequence>